<reference evidence="1" key="1">
    <citation type="journal article" date="2015" name="Nature">
        <title>Complex archaea that bridge the gap between prokaryotes and eukaryotes.</title>
        <authorList>
            <person name="Spang A."/>
            <person name="Saw J.H."/>
            <person name="Jorgensen S.L."/>
            <person name="Zaremba-Niedzwiedzka K."/>
            <person name="Martijn J."/>
            <person name="Lind A.E."/>
            <person name="van Eijk R."/>
            <person name="Schleper C."/>
            <person name="Guy L."/>
            <person name="Ettema T.J."/>
        </authorList>
    </citation>
    <scope>NUCLEOTIDE SEQUENCE</scope>
</reference>
<name>A0A0F9KPB5_9ZZZZ</name>
<gene>
    <name evidence="1" type="ORF">LCGC14_1678320</name>
</gene>
<proteinExistence type="predicted"/>
<organism evidence="1">
    <name type="scientific">marine sediment metagenome</name>
    <dbReference type="NCBI Taxonomy" id="412755"/>
    <lineage>
        <taxon>unclassified sequences</taxon>
        <taxon>metagenomes</taxon>
        <taxon>ecological metagenomes</taxon>
    </lineage>
</organism>
<evidence type="ECO:0000313" key="1">
    <source>
        <dbReference type="EMBL" id="KKM17180.1"/>
    </source>
</evidence>
<protein>
    <submittedName>
        <fullName evidence="1">Uncharacterized protein</fullName>
    </submittedName>
</protein>
<dbReference type="EMBL" id="LAZR01014511">
    <property type="protein sequence ID" value="KKM17180.1"/>
    <property type="molecule type" value="Genomic_DNA"/>
</dbReference>
<sequence>MADVNEAVRSAALRMDAALSRDERVLVGAKDLSLVLEALASTWPPKKVRPSEQWPPREISVGVELARLVGDALACEGEHHIRWYLEQLADVLDVPVNERTGIAP</sequence>
<comment type="caution">
    <text evidence="1">The sequence shown here is derived from an EMBL/GenBank/DDBJ whole genome shotgun (WGS) entry which is preliminary data.</text>
</comment>
<accession>A0A0F9KPB5</accession>
<dbReference type="AlphaFoldDB" id="A0A0F9KPB5"/>